<evidence type="ECO:0000256" key="1">
    <source>
        <dbReference type="ARBA" id="ARBA00006534"/>
    </source>
</evidence>
<dbReference type="Proteomes" id="UP000430564">
    <property type="component" value="Unassembled WGS sequence"/>
</dbReference>
<keyword evidence="2" id="KW-0645">Protease</keyword>
<name>A0A6I1ERK9_9BURK</name>
<accession>A0A6I1ERK9</accession>
<dbReference type="InterPro" id="IPR006311">
    <property type="entry name" value="TAT_signal"/>
</dbReference>
<sequence>MSLSRRSLIQTAILGSAAAAAGTVSVAQAKIKKPLGPQKVSEKRRVLIQSSSRYHTSGYLDFAGDQYEQLYGSTKHEILFIPYAKVAGTYDAYEKQVQDAFKPFGHKIISIHRFKDPQKAVREASAIAVGGGNTWALVTRMYEAGIIDLIRDQVNGGIPYCGWSAGGNVACPTLRTTNDMPIAEPPSFNTFGFIPFQTNPHFISGGTQGLNNETREDRLEEFMWYNKDEEVIGLPEGTALFVTGEHNCEVIGPKDSDALYWFRQAPKGMTLSRIPLGTKFDLREIRPGGKI</sequence>
<keyword evidence="5" id="KW-0224">Dipeptidase</keyword>
<comment type="similarity">
    <text evidence="1">Belongs to the peptidase S51 family.</text>
</comment>
<dbReference type="GO" id="GO:0016805">
    <property type="term" value="F:dipeptidase activity"/>
    <property type="evidence" value="ECO:0007669"/>
    <property type="project" value="UniProtKB-KW"/>
</dbReference>
<keyword evidence="3 5" id="KW-0378">Hydrolase</keyword>
<gene>
    <name evidence="5" type="primary">pepE</name>
    <name evidence="5" type="ORF">GBM95_04765</name>
</gene>
<protein>
    <submittedName>
        <fullName evidence="5">Dipeptidase PepE</fullName>
        <ecNumber evidence="5">3.4.13.21</ecNumber>
    </submittedName>
</protein>
<dbReference type="OrthoDB" id="3373764at2"/>
<dbReference type="PANTHER" id="PTHR20842:SF0">
    <property type="entry name" value="ALPHA-ASPARTYL DIPEPTIDASE"/>
    <property type="match status" value="1"/>
</dbReference>
<dbReference type="Gene3D" id="3.40.50.880">
    <property type="match status" value="1"/>
</dbReference>
<dbReference type="RefSeq" id="WP_152158040.1">
    <property type="nucleotide sequence ID" value="NZ_WEHX01000019.1"/>
</dbReference>
<evidence type="ECO:0000256" key="3">
    <source>
        <dbReference type="ARBA" id="ARBA00022801"/>
    </source>
</evidence>
<dbReference type="InterPro" id="IPR029062">
    <property type="entry name" value="Class_I_gatase-like"/>
</dbReference>
<evidence type="ECO:0000256" key="2">
    <source>
        <dbReference type="ARBA" id="ARBA00022670"/>
    </source>
</evidence>
<dbReference type="Pfam" id="PF03575">
    <property type="entry name" value="Peptidase_S51"/>
    <property type="match status" value="1"/>
</dbReference>
<dbReference type="SUPFAM" id="SSF52317">
    <property type="entry name" value="Class I glutamine amidotransferase-like"/>
    <property type="match status" value="1"/>
</dbReference>
<dbReference type="CDD" id="cd03146">
    <property type="entry name" value="GAT1_Peptidase_E"/>
    <property type="match status" value="1"/>
</dbReference>
<dbReference type="AlphaFoldDB" id="A0A6I1ERK9"/>
<proteinExistence type="inferred from homology"/>
<dbReference type="GO" id="GO:0006508">
    <property type="term" value="P:proteolysis"/>
    <property type="evidence" value="ECO:0007669"/>
    <property type="project" value="UniProtKB-KW"/>
</dbReference>
<dbReference type="NCBIfam" id="NF003642">
    <property type="entry name" value="PRK05282.1"/>
    <property type="match status" value="1"/>
</dbReference>
<dbReference type="EC" id="3.4.13.21" evidence="5"/>
<dbReference type="PANTHER" id="PTHR20842">
    <property type="entry name" value="PROTEASE S51 ALPHA-ASPARTYL DIPEPTIDASE"/>
    <property type="match status" value="1"/>
</dbReference>
<organism evidence="5 6">
    <name type="scientific">Sutterella seckii</name>
    <dbReference type="NCBI Taxonomy" id="1944635"/>
    <lineage>
        <taxon>Bacteria</taxon>
        <taxon>Pseudomonadati</taxon>
        <taxon>Pseudomonadota</taxon>
        <taxon>Betaproteobacteria</taxon>
        <taxon>Burkholderiales</taxon>
        <taxon>Sutterellaceae</taxon>
        <taxon>Sutterella</taxon>
    </lineage>
</organism>
<evidence type="ECO:0000313" key="5">
    <source>
        <dbReference type="EMBL" id="KAB7661362.1"/>
    </source>
</evidence>
<comment type="caution">
    <text evidence="5">The sequence shown here is derived from an EMBL/GenBank/DDBJ whole genome shotgun (WGS) entry which is preliminary data.</text>
</comment>
<reference evidence="5 6" key="1">
    <citation type="submission" date="2019-10" db="EMBL/GenBank/DDBJ databases">
        <title>Genome diversity of Sutterella seckii.</title>
        <authorList>
            <person name="Chaplin A.V."/>
            <person name="Sokolova S.R."/>
            <person name="Mosin K.A."/>
            <person name="Ivanova E.L."/>
            <person name="Kochetkova T.O."/>
            <person name="Goltsov A.Y."/>
            <person name="Trofimov D.Y."/>
            <person name="Efimov B.A."/>
        </authorList>
    </citation>
    <scope>NUCLEOTIDE SEQUENCE [LARGE SCALE GENOMIC DNA]</scope>
    <source>
        <strain evidence="5 6">ASD393</strain>
    </source>
</reference>
<keyword evidence="4" id="KW-0720">Serine protease</keyword>
<evidence type="ECO:0000256" key="4">
    <source>
        <dbReference type="ARBA" id="ARBA00022825"/>
    </source>
</evidence>
<dbReference type="PROSITE" id="PS51318">
    <property type="entry name" value="TAT"/>
    <property type="match status" value="1"/>
</dbReference>
<dbReference type="EMBL" id="WEHX01000019">
    <property type="protein sequence ID" value="KAB7661362.1"/>
    <property type="molecule type" value="Genomic_DNA"/>
</dbReference>
<dbReference type="InterPro" id="IPR005320">
    <property type="entry name" value="Peptidase_S51"/>
</dbReference>
<evidence type="ECO:0000313" key="6">
    <source>
        <dbReference type="Proteomes" id="UP000430564"/>
    </source>
</evidence>
<dbReference type="GO" id="GO:0008236">
    <property type="term" value="F:serine-type peptidase activity"/>
    <property type="evidence" value="ECO:0007669"/>
    <property type="project" value="UniProtKB-KW"/>
</dbReference>